<dbReference type="OrthoDB" id="2324354at2759"/>
<comment type="caution">
    <text evidence="1">The sequence shown here is derived from an EMBL/GenBank/DDBJ whole genome shotgun (WGS) entry which is preliminary data.</text>
</comment>
<dbReference type="GO" id="GO:0016740">
    <property type="term" value="F:transferase activity"/>
    <property type="evidence" value="ECO:0007669"/>
    <property type="project" value="UniProtKB-KW"/>
</dbReference>
<protein>
    <submittedName>
        <fullName evidence="2">Glycosyltransferase family 39 protein</fullName>
    </submittedName>
</protein>
<organism evidence="1 3">
    <name type="scientific">Rhizophagus clarus</name>
    <dbReference type="NCBI Taxonomy" id="94130"/>
    <lineage>
        <taxon>Eukaryota</taxon>
        <taxon>Fungi</taxon>
        <taxon>Fungi incertae sedis</taxon>
        <taxon>Mucoromycota</taxon>
        <taxon>Glomeromycotina</taxon>
        <taxon>Glomeromycetes</taxon>
        <taxon>Glomerales</taxon>
        <taxon>Glomeraceae</taxon>
        <taxon>Rhizophagus</taxon>
    </lineage>
</organism>
<reference evidence="2" key="2">
    <citation type="submission" date="2019-10" db="EMBL/GenBank/DDBJ databases">
        <title>Conservation and host-specific expression of non-tandemly repeated heterogenous ribosome RNA gene in arbuscular mycorrhizal fungi.</title>
        <authorList>
            <person name="Maeda T."/>
            <person name="Kobayashi Y."/>
            <person name="Nakagawa T."/>
            <person name="Ezawa T."/>
            <person name="Yamaguchi K."/>
            <person name="Bino T."/>
            <person name="Nishimoto Y."/>
            <person name="Shigenobu S."/>
            <person name="Kawaguchi M."/>
        </authorList>
    </citation>
    <scope>NUCLEOTIDE SEQUENCE</scope>
    <source>
        <strain evidence="2">HR1</strain>
    </source>
</reference>
<name>A0A2Z6RSV7_9GLOM</name>
<proteinExistence type="predicted"/>
<dbReference type="Pfam" id="PF13385">
    <property type="entry name" value="Laminin_G_3"/>
    <property type="match status" value="1"/>
</dbReference>
<evidence type="ECO:0000313" key="2">
    <source>
        <dbReference type="EMBL" id="GES90071.1"/>
    </source>
</evidence>
<dbReference type="Gene3D" id="2.60.120.200">
    <property type="match status" value="1"/>
</dbReference>
<dbReference type="SUPFAM" id="SSF49899">
    <property type="entry name" value="Concanavalin A-like lectins/glucanases"/>
    <property type="match status" value="1"/>
</dbReference>
<dbReference type="EMBL" id="BLAL01000193">
    <property type="protein sequence ID" value="GES90071.1"/>
    <property type="molecule type" value="Genomic_DNA"/>
</dbReference>
<evidence type="ECO:0000313" key="3">
    <source>
        <dbReference type="Proteomes" id="UP000247702"/>
    </source>
</evidence>
<dbReference type="Proteomes" id="UP000615446">
    <property type="component" value="Unassembled WGS sequence"/>
</dbReference>
<gene>
    <name evidence="2" type="ORF">RCL2_001694000</name>
    <name evidence="1" type="ORF">RclHR1_06450002</name>
</gene>
<evidence type="ECO:0000313" key="1">
    <source>
        <dbReference type="EMBL" id="GBC05824.1"/>
    </source>
</evidence>
<dbReference type="Proteomes" id="UP000247702">
    <property type="component" value="Unassembled WGS sequence"/>
</dbReference>
<accession>A0A2Z6RSV7</accession>
<keyword evidence="2" id="KW-0808">Transferase</keyword>
<dbReference type="InterPro" id="IPR013320">
    <property type="entry name" value="ConA-like_dom_sf"/>
</dbReference>
<keyword evidence="3" id="KW-1185">Reference proteome</keyword>
<reference evidence="1 3" key="1">
    <citation type="submission" date="2017-11" db="EMBL/GenBank/DDBJ databases">
        <title>The genome of Rhizophagus clarus HR1 reveals common genetic basis of auxotrophy among arbuscular mycorrhizal fungi.</title>
        <authorList>
            <person name="Kobayashi Y."/>
        </authorList>
    </citation>
    <scope>NUCLEOTIDE SEQUENCE [LARGE SCALE GENOMIC DNA]</scope>
    <source>
        <strain evidence="1 3">HR1</strain>
    </source>
</reference>
<dbReference type="EMBL" id="BEXD01004032">
    <property type="protein sequence ID" value="GBC05824.1"/>
    <property type="molecule type" value="Genomic_DNA"/>
</dbReference>
<dbReference type="AlphaFoldDB" id="A0A2Z6RSV7"/>
<sequence>MKKFSVNEFYEIISEPRTLRPGDQIIVQHNDLPVVENELSVSLWLKLKSHASDWVIIFHKGAERLIRTPGLYLKPTRSKLHARFTGNWNNNSGIEEIEDGLLLNKKYHLTYTLSDPEKRLDFYINGEWVAFYSIENVQNHRVKFNDDPLYIGRFYRDGFDGEISNFRYFNWRLTADEVTKNYLNNRPFN</sequence>